<evidence type="ECO:0000313" key="7">
    <source>
        <dbReference type="EMBL" id="SBW08437.1"/>
    </source>
</evidence>
<evidence type="ECO:0000259" key="6">
    <source>
        <dbReference type="PROSITE" id="PS50921"/>
    </source>
</evidence>
<keyword evidence="4" id="KW-0175">Coiled coil</keyword>
<name>A0A212K9W7_9FIRM</name>
<dbReference type="GO" id="GO:0003723">
    <property type="term" value="F:RNA binding"/>
    <property type="evidence" value="ECO:0007669"/>
    <property type="project" value="InterPro"/>
</dbReference>
<dbReference type="SUPFAM" id="SSF52172">
    <property type="entry name" value="CheY-like"/>
    <property type="match status" value="1"/>
</dbReference>
<comment type="caution">
    <text evidence="3">Lacks conserved residue(s) required for the propagation of feature annotation.</text>
</comment>
<dbReference type="InterPro" id="IPR001789">
    <property type="entry name" value="Sig_transdc_resp-reg_receiver"/>
</dbReference>
<reference evidence="7" key="1">
    <citation type="submission" date="2016-04" db="EMBL/GenBank/DDBJ databases">
        <authorList>
            <person name="Evans L.H."/>
            <person name="Alamgir A."/>
            <person name="Owens N."/>
            <person name="Weber N.D."/>
            <person name="Virtaneva K."/>
            <person name="Barbian K."/>
            <person name="Babar A."/>
            <person name="Rosenke K."/>
        </authorList>
    </citation>
    <scope>NUCLEOTIDE SEQUENCE</scope>
    <source>
        <strain evidence="7">86</strain>
    </source>
</reference>
<evidence type="ECO:0000256" key="3">
    <source>
        <dbReference type="PROSITE-ProRule" id="PRU00169"/>
    </source>
</evidence>
<gene>
    <name evidence="7" type="ORF">KL86CLO1_12456</name>
</gene>
<dbReference type="Pfam" id="PF03861">
    <property type="entry name" value="ANTAR"/>
    <property type="match status" value="1"/>
</dbReference>
<proteinExistence type="predicted"/>
<dbReference type="PIRSF" id="PIRSF036382">
    <property type="entry name" value="RR_antiterm"/>
    <property type="match status" value="1"/>
</dbReference>
<dbReference type="SMART" id="SM01012">
    <property type="entry name" value="ANTAR"/>
    <property type="match status" value="1"/>
</dbReference>
<dbReference type="PROSITE" id="PS50921">
    <property type="entry name" value="ANTAR"/>
    <property type="match status" value="1"/>
</dbReference>
<evidence type="ECO:0000256" key="2">
    <source>
        <dbReference type="ARBA" id="ARBA00024867"/>
    </source>
</evidence>
<dbReference type="AlphaFoldDB" id="A0A212K9W7"/>
<dbReference type="InterPro" id="IPR011006">
    <property type="entry name" value="CheY-like_superfamily"/>
</dbReference>
<dbReference type="Gene3D" id="3.40.50.2300">
    <property type="match status" value="1"/>
</dbReference>
<dbReference type="PROSITE" id="PS50110">
    <property type="entry name" value="RESPONSE_REGULATORY"/>
    <property type="match status" value="1"/>
</dbReference>
<protein>
    <recommendedName>
        <fullName evidence="1">Stage 0 sporulation protein A homolog</fullName>
    </recommendedName>
</protein>
<dbReference type="Gene3D" id="1.10.10.10">
    <property type="entry name" value="Winged helix-like DNA-binding domain superfamily/Winged helix DNA-binding domain"/>
    <property type="match status" value="1"/>
</dbReference>
<evidence type="ECO:0000259" key="5">
    <source>
        <dbReference type="PROSITE" id="PS50110"/>
    </source>
</evidence>
<evidence type="ECO:0000256" key="1">
    <source>
        <dbReference type="ARBA" id="ARBA00018672"/>
    </source>
</evidence>
<dbReference type="InterPro" id="IPR008327">
    <property type="entry name" value="Sig_transdc_resp-reg_antiterm"/>
</dbReference>
<dbReference type="GO" id="GO:0000160">
    <property type="term" value="P:phosphorelay signal transduction system"/>
    <property type="evidence" value="ECO:0007669"/>
    <property type="project" value="InterPro"/>
</dbReference>
<accession>A0A212K9W7</accession>
<dbReference type="InterPro" id="IPR005561">
    <property type="entry name" value="ANTAR"/>
</dbReference>
<feature type="domain" description="ANTAR" evidence="6">
    <location>
        <begin position="123"/>
        <end position="184"/>
    </location>
</feature>
<dbReference type="EMBL" id="FLUN01000001">
    <property type="protein sequence ID" value="SBW08437.1"/>
    <property type="molecule type" value="Genomic_DNA"/>
</dbReference>
<organism evidence="7">
    <name type="scientific">uncultured Eubacteriales bacterium</name>
    <dbReference type="NCBI Taxonomy" id="172733"/>
    <lineage>
        <taxon>Bacteria</taxon>
        <taxon>Bacillati</taxon>
        <taxon>Bacillota</taxon>
        <taxon>Clostridia</taxon>
        <taxon>Eubacteriales</taxon>
        <taxon>environmental samples</taxon>
    </lineage>
</organism>
<dbReference type="InterPro" id="IPR036388">
    <property type="entry name" value="WH-like_DNA-bd_sf"/>
</dbReference>
<sequence length="189" mass="21018">MESVLILSSSEKSIALFTELLVPASFGQIVSAETCGEARRLFLERDFDLVVINAPLRDESGESLARHIASGGAAQVILVVKTEYFDAVSAVTEDDGVLTVAKPINRAVFWSALKLARAAQSRLKRAQSENSKLKQKIEDIIIVDRAKCILISYLNMSEQDAHRYIEKQSMDMRVTKRQIAEGILKTYDN</sequence>
<evidence type="ECO:0000256" key="4">
    <source>
        <dbReference type="SAM" id="Coils"/>
    </source>
</evidence>
<feature type="domain" description="Response regulatory" evidence="5">
    <location>
        <begin position="3"/>
        <end position="117"/>
    </location>
</feature>
<feature type="coiled-coil region" evidence="4">
    <location>
        <begin position="116"/>
        <end position="143"/>
    </location>
</feature>
<comment type="function">
    <text evidence="2">May play the central regulatory role in sporulation. It may be an element of the effector pathway responsible for the activation of sporulation genes in response to nutritional stress. Spo0A may act in concert with spo0H (a sigma factor) to control the expression of some genes that are critical to the sporulation process.</text>
</comment>